<accession>A0ABU2KA10</accession>
<dbReference type="EMBL" id="JAVREI010000010">
    <property type="protein sequence ID" value="MDT0277031.1"/>
    <property type="molecule type" value="Genomic_DNA"/>
</dbReference>
<protein>
    <submittedName>
        <fullName evidence="2">Endonuclease VII domain-containing protein</fullName>
    </submittedName>
</protein>
<dbReference type="RefSeq" id="WP_311345845.1">
    <property type="nucleotide sequence ID" value="NZ_JAVREI010000010.1"/>
</dbReference>
<feature type="region of interest" description="Disordered" evidence="1">
    <location>
        <begin position="191"/>
        <end position="238"/>
    </location>
</feature>
<keyword evidence="2" id="KW-0378">Hydrolase</keyword>
<evidence type="ECO:0000256" key="1">
    <source>
        <dbReference type="SAM" id="MobiDB-lite"/>
    </source>
</evidence>
<name>A0ABU2KA10_9ACTN</name>
<keyword evidence="3" id="KW-1185">Reference proteome</keyword>
<evidence type="ECO:0000313" key="3">
    <source>
        <dbReference type="Proteomes" id="UP001183222"/>
    </source>
</evidence>
<dbReference type="Pfam" id="PF02945">
    <property type="entry name" value="Endonuclease_7"/>
    <property type="match status" value="1"/>
</dbReference>
<comment type="caution">
    <text evidence="2">The sequence shown here is derived from an EMBL/GenBank/DDBJ whole genome shotgun (WGS) entry which is preliminary data.</text>
</comment>
<organism evidence="2 3">
    <name type="scientific">Blastococcus goldschmidtiae</name>
    <dbReference type="NCBI Taxonomy" id="3075546"/>
    <lineage>
        <taxon>Bacteria</taxon>
        <taxon>Bacillati</taxon>
        <taxon>Actinomycetota</taxon>
        <taxon>Actinomycetes</taxon>
        <taxon>Geodermatophilales</taxon>
        <taxon>Geodermatophilaceae</taxon>
        <taxon>Blastococcus</taxon>
    </lineage>
</organism>
<dbReference type="InterPro" id="IPR004211">
    <property type="entry name" value="Endonuclease_7"/>
</dbReference>
<dbReference type="InterPro" id="IPR044925">
    <property type="entry name" value="His-Me_finger_sf"/>
</dbReference>
<dbReference type="SUPFAM" id="SSF54060">
    <property type="entry name" value="His-Me finger endonucleases"/>
    <property type="match status" value="1"/>
</dbReference>
<feature type="compositionally biased region" description="Basic and acidic residues" evidence="1">
    <location>
        <begin position="228"/>
        <end position="238"/>
    </location>
</feature>
<evidence type="ECO:0000313" key="2">
    <source>
        <dbReference type="EMBL" id="MDT0277031.1"/>
    </source>
</evidence>
<dbReference type="InterPro" id="IPR038563">
    <property type="entry name" value="Endonuclease_7_sf"/>
</dbReference>
<feature type="compositionally biased region" description="Low complexity" evidence="1">
    <location>
        <begin position="209"/>
        <end position="225"/>
    </location>
</feature>
<keyword evidence="2" id="KW-0540">Nuclease</keyword>
<sequence length="238" mass="25975">MFSKNARSRDGLAFYCREHLAERSARTREARRAKPRVQRRRPAGLVVAEGQKWCPDCATVRSLDEFVRTAASTSGYGSYCKPCHNARGKRALEKVGGARTYHLTRRYGITAAEAEHMLRQQNGVCAICRTAPAAHVDHDHSTGKVRALLCFNCNGGLGQFRDDPAALQAAVFYVEHHNQQQAIAYLVEASAGEPEAASRPGEPPVGSQRRPSAPGTSTRSTGRTSGARRREQAGEADT</sequence>
<gene>
    <name evidence="2" type="ORF">RM425_14070</name>
</gene>
<dbReference type="Gene3D" id="3.40.1800.10">
    <property type="entry name" value="His-Me finger endonucleases"/>
    <property type="match status" value="1"/>
</dbReference>
<proteinExistence type="predicted"/>
<reference evidence="3" key="1">
    <citation type="submission" date="2023-07" db="EMBL/GenBank/DDBJ databases">
        <title>30 novel species of actinomycetes from the DSMZ collection.</title>
        <authorList>
            <person name="Nouioui I."/>
        </authorList>
    </citation>
    <scope>NUCLEOTIDE SEQUENCE [LARGE SCALE GENOMIC DNA]</scope>
    <source>
        <strain evidence="3">DSM 46792</strain>
    </source>
</reference>
<dbReference type="GO" id="GO:0004519">
    <property type="term" value="F:endonuclease activity"/>
    <property type="evidence" value="ECO:0007669"/>
    <property type="project" value="UniProtKB-KW"/>
</dbReference>
<keyword evidence="2" id="KW-0255">Endonuclease</keyword>
<dbReference type="Proteomes" id="UP001183222">
    <property type="component" value="Unassembled WGS sequence"/>
</dbReference>